<proteinExistence type="predicted"/>
<dbReference type="InterPro" id="IPR050832">
    <property type="entry name" value="Bact_Acetyltransf"/>
</dbReference>
<gene>
    <name evidence="4" type="ordered locus">Slin_1787</name>
</gene>
<evidence type="ECO:0000313" key="4">
    <source>
        <dbReference type="EMBL" id="ADB37832.1"/>
    </source>
</evidence>
<protein>
    <submittedName>
        <fullName evidence="4">GCN5-related N-acetyltransferase</fullName>
    </submittedName>
</protein>
<keyword evidence="5" id="KW-1185">Reference proteome</keyword>
<accession>D2QQY0</accession>
<dbReference type="Proteomes" id="UP000002028">
    <property type="component" value="Chromosome"/>
</dbReference>
<evidence type="ECO:0000259" key="3">
    <source>
        <dbReference type="PROSITE" id="PS51186"/>
    </source>
</evidence>
<dbReference type="Gene3D" id="3.40.630.30">
    <property type="match status" value="1"/>
</dbReference>
<dbReference type="GO" id="GO:0016747">
    <property type="term" value="F:acyltransferase activity, transferring groups other than amino-acyl groups"/>
    <property type="evidence" value="ECO:0007669"/>
    <property type="project" value="InterPro"/>
</dbReference>
<dbReference type="Pfam" id="PF00583">
    <property type="entry name" value="Acetyltransf_1"/>
    <property type="match status" value="1"/>
</dbReference>
<keyword evidence="1" id="KW-0808">Transferase</keyword>
<dbReference type="HOGENOM" id="CLU_013985_18_0_10"/>
<dbReference type="PANTHER" id="PTHR43877:SF2">
    <property type="entry name" value="AMINOALKYLPHOSPHONATE N-ACETYLTRANSFERASE-RELATED"/>
    <property type="match status" value="1"/>
</dbReference>
<name>D2QQY0_SPILD</name>
<dbReference type="InterPro" id="IPR016181">
    <property type="entry name" value="Acyl_CoA_acyltransferase"/>
</dbReference>
<dbReference type="eggNOG" id="COG1670">
    <property type="taxonomic scope" value="Bacteria"/>
</dbReference>
<dbReference type="AlphaFoldDB" id="D2QQY0"/>
<dbReference type="SUPFAM" id="SSF55729">
    <property type="entry name" value="Acyl-CoA N-acyltransferases (Nat)"/>
    <property type="match status" value="1"/>
</dbReference>
<sequence>MISQQTLRYEVLSVADASRLSEVAIRAYCDHYLHLWHDAGAWYLARSFTPEALAQELLDENARFYLIHFDEEPIGFLKLNLLKPSPCEPSLNALELERIYLQKTATGKGIGTKIVQFVLGHARQMGRQVVWLKAMESSHDAIAFYERMGFVLCGTSKLSFEAMREEYRPMVTMQQML</sequence>
<feature type="domain" description="N-acetyltransferase" evidence="3">
    <location>
        <begin position="23"/>
        <end position="177"/>
    </location>
</feature>
<evidence type="ECO:0000256" key="2">
    <source>
        <dbReference type="ARBA" id="ARBA00023315"/>
    </source>
</evidence>
<dbReference type="InterPro" id="IPR000182">
    <property type="entry name" value="GNAT_dom"/>
</dbReference>
<evidence type="ECO:0000313" key="5">
    <source>
        <dbReference type="Proteomes" id="UP000002028"/>
    </source>
</evidence>
<dbReference type="CDD" id="cd04301">
    <property type="entry name" value="NAT_SF"/>
    <property type="match status" value="1"/>
</dbReference>
<keyword evidence="2" id="KW-0012">Acyltransferase</keyword>
<dbReference type="PROSITE" id="PS51186">
    <property type="entry name" value="GNAT"/>
    <property type="match status" value="1"/>
</dbReference>
<dbReference type="EMBL" id="CP001769">
    <property type="protein sequence ID" value="ADB37832.1"/>
    <property type="molecule type" value="Genomic_DNA"/>
</dbReference>
<organism evidence="4 5">
    <name type="scientific">Spirosoma linguale (strain ATCC 33905 / DSM 74 / LMG 10896 / Claus 1)</name>
    <dbReference type="NCBI Taxonomy" id="504472"/>
    <lineage>
        <taxon>Bacteria</taxon>
        <taxon>Pseudomonadati</taxon>
        <taxon>Bacteroidota</taxon>
        <taxon>Cytophagia</taxon>
        <taxon>Cytophagales</taxon>
        <taxon>Cytophagaceae</taxon>
        <taxon>Spirosoma</taxon>
    </lineage>
</organism>
<dbReference type="KEGG" id="sli:Slin_1787"/>
<dbReference type="PANTHER" id="PTHR43877">
    <property type="entry name" value="AMINOALKYLPHOSPHONATE N-ACETYLTRANSFERASE-RELATED-RELATED"/>
    <property type="match status" value="1"/>
</dbReference>
<dbReference type="STRING" id="504472.Slin_1787"/>
<reference evidence="4 5" key="1">
    <citation type="journal article" date="2010" name="Stand. Genomic Sci.">
        <title>Complete genome sequence of Spirosoma linguale type strain (1).</title>
        <authorList>
            <person name="Lail K."/>
            <person name="Sikorski J."/>
            <person name="Saunders E."/>
            <person name="Lapidus A."/>
            <person name="Glavina Del Rio T."/>
            <person name="Copeland A."/>
            <person name="Tice H."/>
            <person name="Cheng J.-F."/>
            <person name="Lucas S."/>
            <person name="Nolan M."/>
            <person name="Bruce D."/>
            <person name="Goodwin L."/>
            <person name="Pitluck S."/>
            <person name="Ivanova N."/>
            <person name="Mavromatis K."/>
            <person name="Ovchinnikova G."/>
            <person name="Pati A."/>
            <person name="Chen A."/>
            <person name="Palaniappan K."/>
            <person name="Land M."/>
            <person name="Hauser L."/>
            <person name="Chang Y.-J."/>
            <person name="Jeffries C.D."/>
            <person name="Chain P."/>
            <person name="Brettin T."/>
            <person name="Detter J.C."/>
            <person name="Schuetze A."/>
            <person name="Rohde M."/>
            <person name="Tindall B.J."/>
            <person name="Goeker M."/>
            <person name="Bristow J."/>
            <person name="Eisen J.A."/>
            <person name="Markowitz V."/>
            <person name="Hugenholtz P."/>
            <person name="Kyrpides N.C."/>
            <person name="Klenk H.-P."/>
            <person name="Chen F."/>
        </authorList>
    </citation>
    <scope>NUCLEOTIDE SEQUENCE [LARGE SCALE GENOMIC DNA]</scope>
    <source>
        <strain evidence="5">ATCC 33905 / DSM 74 / LMG 10896 / Claus 1</strain>
    </source>
</reference>
<evidence type="ECO:0000256" key="1">
    <source>
        <dbReference type="ARBA" id="ARBA00022679"/>
    </source>
</evidence>
<dbReference type="RefSeq" id="WP_012926382.1">
    <property type="nucleotide sequence ID" value="NC_013730.1"/>
</dbReference>